<evidence type="ECO:0000256" key="5">
    <source>
        <dbReference type="ARBA" id="ARBA00022960"/>
    </source>
</evidence>
<comment type="function">
    <text evidence="9">Reutilizes the intact tripeptide L-alanyl-gamma-D-glutamyl-meso-diaminopimelate by linking it to UDP-N-acetylmuramate.</text>
</comment>
<keyword evidence="5 9" id="KW-0133">Cell shape</keyword>
<comment type="cofactor">
    <cofactor evidence="9">
        <name>Mg(2+)</name>
        <dbReference type="ChEBI" id="CHEBI:18420"/>
    </cofactor>
</comment>
<sequence length="457" mass="49628">MHLHILGICGTFMGSLALLARDLGHKVTGSDSNVYPPMSTQLENAGIELMQGYDRSHLQPHPDLVIVGNAMKRGIDAVEYMLNEGLPYISGPQFLADHVLQGKHVLGVAGTHGKTTTTTMLAWVLDQAGLNPGFLIGGVPLGFSESARLGGGKYFCVEADEYDSAFFDKRSKFVHYHPKTAILNNLEFDHADIFDDLAAIQKQFHHLVRTIPSEGRIIAPITETHIDEVLEMGCWTPVIRTSLEANEKAALSAELISIDGSHFKVLENGNAVGEVKWNMTGQHSVANALATIAAAQHVGVALETACEALSNFGGVKRRMELLGTVNGIEVYDDFAHHPTAIDTTLDGARKRLGERRLWAIIEPRSNTMRMGSHKDGLAHSARLADDVIWYQPEGLDWDLQPVIEAASNRAQVSRSLDEIINRIVNEAGEGDAVVIMSNGGFGGLHQKLISALKVKAA</sequence>
<keyword evidence="1 9" id="KW-0436">Ligase</keyword>
<organism evidence="13 14">
    <name type="scientific">Acinetobacter seifertii</name>
    <dbReference type="NCBI Taxonomy" id="1530123"/>
    <lineage>
        <taxon>Bacteria</taxon>
        <taxon>Pseudomonadati</taxon>
        <taxon>Pseudomonadota</taxon>
        <taxon>Gammaproteobacteria</taxon>
        <taxon>Moraxellales</taxon>
        <taxon>Moraxellaceae</taxon>
        <taxon>Acinetobacter</taxon>
        <taxon>Acinetobacter calcoaceticus/baumannii complex</taxon>
    </lineage>
</organism>
<dbReference type="GO" id="GO:0051301">
    <property type="term" value="P:cell division"/>
    <property type="evidence" value="ECO:0007669"/>
    <property type="project" value="UniProtKB-KW"/>
</dbReference>
<dbReference type="SUPFAM" id="SSF51984">
    <property type="entry name" value="MurCD N-terminal domain"/>
    <property type="match status" value="1"/>
</dbReference>
<dbReference type="InterPro" id="IPR004101">
    <property type="entry name" value="Mur_ligase_C"/>
</dbReference>
<dbReference type="PANTHER" id="PTHR43445">
    <property type="entry name" value="UDP-N-ACETYLMURAMATE--L-ALANINE LIGASE-RELATED"/>
    <property type="match status" value="1"/>
</dbReference>
<comment type="pathway">
    <text evidence="9">Cell wall biogenesis; peptidoglycan recycling.</text>
</comment>
<evidence type="ECO:0000256" key="1">
    <source>
        <dbReference type="ARBA" id="ARBA00022598"/>
    </source>
</evidence>
<dbReference type="InterPro" id="IPR013221">
    <property type="entry name" value="Mur_ligase_cen"/>
</dbReference>
<keyword evidence="2 9" id="KW-0132">Cell division</keyword>
<dbReference type="InterPro" id="IPR050061">
    <property type="entry name" value="MurCDEF_pg_biosynth"/>
</dbReference>
<keyword evidence="4 9" id="KW-0067">ATP-binding</keyword>
<keyword evidence="3 9" id="KW-0547">Nucleotide-binding</keyword>
<name>A0A5E9PEF3_9GAMM</name>
<dbReference type="InterPro" id="IPR005757">
    <property type="entry name" value="Mpl"/>
</dbReference>
<dbReference type="Pfam" id="PF02875">
    <property type="entry name" value="Mur_ligase_C"/>
    <property type="match status" value="1"/>
</dbReference>
<dbReference type="GO" id="GO:0071555">
    <property type="term" value="P:cell wall organization"/>
    <property type="evidence" value="ECO:0007669"/>
    <property type="project" value="UniProtKB-KW"/>
</dbReference>
<reference evidence="13 14" key="1">
    <citation type="submission" date="2019-03" db="EMBL/GenBank/DDBJ databases">
        <title>Draft genome sequence of an environmental Acinetobacter seifertii from Brazil.</title>
        <authorList>
            <person name="Furlan J.P.R."/>
            <person name="Stehling E.G."/>
        </authorList>
    </citation>
    <scope>NUCLEOTIDE SEQUENCE [LARGE SCALE GENOMIC DNA]</scope>
    <source>
        <strain evidence="13 14">SAb133</strain>
    </source>
</reference>
<comment type="similarity">
    <text evidence="9">Belongs to the MurCDEF family. Mpl subfamily.</text>
</comment>
<proteinExistence type="inferred from homology"/>
<evidence type="ECO:0000313" key="13">
    <source>
        <dbReference type="EMBL" id="TEU25185.1"/>
    </source>
</evidence>
<dbReference type="SUPFAM" id="SSF53244">
    <property type="entry name" value="MurD-like peptide ligases, peptide-binding domain"/>
    <property type="match status" value="1"/>
</dbReference>
<evidence type="ECO:0000256" key="9">
    <source>
        <dbReference type="HAMAP-Rule" id="MF_02020"/>
    </source>
</evidence>
<evidence type="ECO:0000256" key="3">
    <source>
        <dbReference type="ARBA" id="ARBA00022741"/>
    </source>
</evidence>
<evidence type="ECO:0000256" key="2">
    <source>
        <dbReference type="ARBA" id="ARBA00022618"/>
    </source>
</evidence>
<dbReference type="EC" id="6.3.2.45" evidence="9"/>
<feature type="binding site" evidence="9">
    <location>
        <begin position="110"/>
        <end position="116"/>
    </location>
    <ligand>
        <name>ATP</name>
        <dbReference type="ChEBI" id="CHEBI:30616"/>
    </ligand>
</feature>
<dbReference type="Pfam" id="PF08245">
    <property type="entry name" value="Mur_ligase_M"/>
    <property type="match status" value="1"/>
</dbReference>
<dbReference type="PANTHER" id="PTHR43445:SF5">
    <property type="entry name" value="UDP-N-ACETYLMURAMATE--L-ALANYL-GAMMA-D-GLUTAMYL-MESO-2,6-DIAMINOHEPTANDIOATE LIGASE"/>
    <property type="match status" value="1"/>
</dbReference>
<evidence type="ECO:0000256" key="7">
    <source>
        <dbReference type="ARBA" id="ARBA00023306"/>
    </source>
</evidence>
<dbReference type="GO" id="GO:0009252">
    <property type="term" value="P:peptidoglycan biosynthetic process"/>
    <property type="evidence" value="ECO:0007669"/>
    <property type="project" value="UniProtKB-UniRule"/>
</dbReference>
<protein>
    <recommendedName>
        <fullName evidence="9">UDP-N-acetylmuramate--L-alanyl-gamma-D-glutamyl-meso-2,6-diaminoheptandioate ligase</fullName>
        <ecNumber evidence="9">6.3.2.45</ecNumber>
    </recommendedName>
    <alternativeName>
        <fullName evidence="9">Murein peptide ligase</fullName>
    </alternativeName>
    <alternativeName>
        <fullName evidence="9">UDP-N-acetylmuramate:L-alanyl-gamma-D-glutamyl-meso-diaminopimelate ligase</fullName>
    </alternativeName>
</protein>
<evidence type="ECO:0000313" key="14">
    <source>
        <dbReference type="Proteomes" id="UP000297445"/>
    </source>
</evidence>
<evidence type="ECO:0000259" key="10">
    <source>
        <dbReference type="Pfam" id="PF01225"/>
    </source>
</evidence>
<dbReference type="Gene3D" id="3.90.190.20">
    <property type="entry name" value="Mur ligase, C-terminal domain"/>
    <property type="match status" value="1"/>
</dbReference>
<dbReference type="NCBIfam" id="TIGR01081">
    <property type="entry name" value="mpl"/>
    <property type="match status" value="1"/>
</dbReference>
<gene>
    <name evidence="9 13" type="primary">mpl</name>
    <name evidence="13" type="ORF">E2R16_18115</name>
</gene>
<dbReference type="RefSeq" id="WP_134263586.1">
    <property type="nucleotide sequence ID" value="NZ_JBIMAF010000032.1"/>
</dbReference>
<keyword evidence="6 9" id="KW-0573">Peptidoglycan synthesis</keyword>
<keyword evidence="7 9" id="KW-0131">Cell cycle</keyword>
<dbReference type="InterPro" id="IPR000713">
    <property type="entry name" value="Mur_ligase_N"/>
</dbReference>
<comment type="catalytic activity">
    <reaction evidence="9">
        <text>UDP-N-acetyl-alpha-D-muramate + L-alanyl-gamma-D-glutamyl-meso-2,6-diaminopimelate + ATP = UDP-N-acetyl-alpha-D-muramoyl-L-alanyl-gamma-D-glutamyl-meso-2,6-diaminopimelate + ADP + phosphate + H(+)</text>
        <dbReference type="Rhea" id="RHEA:29563"/>
        <dbReference type="ChEBI" id="CHEBI:15378"/>
        <dbReference type="ChEBI" id="CHEBI:30616"/>
        <dbReference type="ChEBI" id="CHEBI:43474"/>
        <dbReference type="ChEBI" id="CHEBI:61401"/>
        <dbReference type="ChEBI" id="CHEBI:70757"/>
        <dbReference type="ChEBI" id="CHEBI:83905"/>
        <dbReference type="ChEBI" id="CHEBI:456216"/>
        <dbReference type="EC" id="6.3.2.45"/>
    </reaction>
</comment>
<dbReference type="UniPathway" id="UPA00544"/>
<evidence type="ECO:0000256" key="6">
    <source>
        <dbReference type="ARBA" id="ARBA00022984"/>
    </source>
</evidence>
<dbReference type="InterPro" id="IPR036565">
    <property type="entry name" value="Mur-like_cat_sf"/>
</dbReference>
<evidence type="ECO:0000256" key="8">
    <source>
        <dbReference type="ARBA" id="ARBA00023316"/>
    </source>
</evidence>
<dbReference type="GO" id="GO:0106418">
    <property type="term" value="F:UDP-N-acetylmuramate-L-alanyl-gamma-D-glutamyl-meso-2,6-diaminoheptanedioate ligase activity"/>
    <property type="evidence" value="ECO:0007669"/>
    <property type="project" value="UniProtKB-EC"/>
</dbReference>
<accession>A0A5E9PEF3</accession>
<dbReference type="GO" id="GO:0008360">
    <property type="term" value="P:regulation of cell shape"/>
    <property type="evidence" value="ECO:0007669"/>
    <property type="project" value="UniProtKB-KW"/>
</dbReference>
<dbReference type="EMBL" id="SNSA01000013">
    <property type="protein sequence ID" value="TEU25185.1"/>
    <property type="molecule type" value="Genomic_DNA"/>
</dbReference>
<dbReference type="InterPro" id="IPR036615">
    <property type="entry name" value="Mur_ligase_C_dom_sf"/>
</dbReference>
<dbReference type="HAMAP" id="MF_02020">
    <property type="entry name" value="Mpl"/>
    <property type="match status" value="1"/>
</dbReference>
<dbReference type="Gene3D" id="3.40.50.720">
    <property type="entry name" value="NAD(P)-binding Rossmann-like Domain"/>
    <property type="match status" value="1"/>
</dbReference>
<dbReference type="GO" id="GO:0005524">
    <property type="term" value="F:ATP binding"/>
    <property type="evidence" value="ECO:0007669"/>
    <property type="project" value="UniProtKB-UniRule"/>
</dbReference>
<dbReference type="GO" id="GO:0009254">
    <property type="term" value="P:peptidoglycan turnover"/>
    <property type="evidence" value="ECO:0007669"/>
    <property type="project" value="UniProtKB-UniRule"/>
</dbReference>
<dbReference type="Proteomes" id="UP000297445">
    <property type="component" value="Unassembled WGS sequence"/>
</dbReference>
<keyword evidence="8 9" id="KW-0961">Cell wall biogenesis/degradation</keyword>
<evidence type="ECO:0000256" key="4">
    <source>
        <dbReference type="ARBA" id="ARBA00022840"/>
    </source>
</evidence>
<dbReference type="AlphaFoldDB" id="A0A5E9PEF3"/>
<feature type="domain" description="Mur ligase N-terminal catalytic" evidence="10">
    <location>
        <begin position="2"/>
        <end position="99"/>
    </location>
</feature>
<dbReference type="Gene3D" id="3.40.1190.10">
    <property type="entry name" value="Mur-like, catalytic domain"/>
    <property type="match status" value="1"/>
</dbReference>
<evidence type="ECO:0000259" key="11">
    <source>
        <dbReference type="Pfam" id="PF02875"/>
    </source>
</evidence>
<evidence type="ECO:0000259" key="12">
    <source>
        <dbReference type="Pfam" id="PF08245"/>
    </source>
</evidence>
<dbReference type="Pfam" id="PF01225">
    <property type="entry name" value="Mur_ligase"/>
    <property type="match status" value="1"/>
</dbReference>
<feature type="domain" description="Mur ligase central" evidence="12">
    <location>
        <begin position="108"/>
        <end position="295"/>
    </location>
</feature>
<keyword evidence="9" id="KW-0460">Magnesium</keyword>
<comment type="caution">
    <text evidence="13">The sequence shown here is derived from an EMBL/GenBank/DDBJ whole genome shotgun (WGS) entry which is preliminary data.</text>
</comment>
<dbReference type="SUPFAM" id="SSF53623">
    <property type="entry name" value="MurD-like peptide ligases, catalytic domain"/>
    <property type="match status" value="1"/>
</dbReference>
<feature type="domain" description="Mur ligase C-terminal" evidence="11">
    <location>
        <begin position="317"/>
        <end position="439"/>
    </location>
</feature>